<evidence type="ECO:0000313" key="5">
    <source>
        <dbReference type="EMBL" id="SEI92125.1"/>
    </source>
</evidence>
<dbReference type="Pfam" id="PF00892">
    <property type="entry name" value="EamA"/>
    <property type="match status" value="1"/>
</dbReference>
<evidence type="ECO:0000256" key="3">
    <source>
        <dbReference type="SAM" id="Phobius"/>
    </source>
</evidence>
<feature type="transmembrane region" description="Helical" evidence="3">
    <location>
        <begin position="258"/>
        <end position="279"/>
    </location>
</feature>
<comment type="similarity">
    <text evidence="2">Belongs to the EamA transporter family.</text>
</comment>
<dbReference type="Gene3D" id="1.10.3730.20">
    <property type="match status" value="2"/>
</dbReference>
<dbReference type="OrthoDB" id="47588at2"/>
<keyword evidence="3" id="KW-0812">Transmembrane</keyword>
<dbReference type="STRING" id="1130080.SAMN04488113_13313"/>
<name>A0A1H6UVN1_9LACT</name>
<dbReference type="AlphaFoldDB" id="A0A1H6UVN1"/>
<dbReference type="InterPro" id="IPR037185">
    <property type="entry name" value="EmrE-like"/>
</dbReference>
<reference evidence="6" key="1">
    <citation type="submission" date="2016-10" db="EMBL/GenBank/DDBJ databases">
        <authorList>
            <person name="Varghese N."/>
            <person name="Submissions S."/>
        </authorList>
    </citation>
    <scope>NUCLEOTIDE SEQUENCE [LARGE SCALE GENOMIC DNA]</scope>
    <source>
        <strain evidence="6">DSM 25751</strain>
    </source>
</reference>
<feature type="domain" description="EamA" evidence="4">
    <location>
        <begin position="2"/>
        <end position="158"/>
    </location>
</feature>
<keyword evidence="3" id="KW-1133">Transmembrane helix</keyword>
<feature type="transmembrane region" description="Helical" evidence="3">
    <location>
        <begin position="83"/>
        <end position="101"/>
    </location>
</feature>
<feature type="transmembrane region" description="Helical" evidence="3">
    <location>
        <begin position="141"/>
        <end position="160"/>
    </location>
</feature>
<dbReference type="Proteomes" id="UP000198564">
    <property type="component" value="Unassembled WGS sequence"/>
</dbReference>
<organism evidence="5 6">
    <name type="scientific">Alkalibacterium gilvum</name>
    <dbReference type="NCBI Taxonomy" id="1130080"/>
    <lineage>
        <taxon>Bacteria</taxon>
        <taxon>Bacillati</taxon>
        <taxon>Bacillota</taxon>
        <taxon>Bacilli</taxon>
        <taxon>Lactobacillales</taxon>
        <taxon>Carnobacteriaceae</taxon>
        <taxon>Alkalibacterium</taxon>
    </lineage>
</organism>
<feature type="transmembrane region" description="Helical" evidence="3">
    <location>
        <begin position="172"/>
        <end position="189"/>
    </location>
</feature>
<feature type="transmembrane region" description="Helical" evidence="3">
    <location>
        <begin position="113"/>
        <end position="135"/>
    </location>
</feature>
<protein>
    <submittedName>
        <fullName evidence="5">Multidrug transporter EmrE</fullName>
    </submittedName>
</protein>
<evidence type="ECO:0000313" key="6">
    <source>
        <dbReference type="Proteomes" id="UP000198564"/>
    </source>
</evidence>
<gene>
    <name evidence="5" type="ORF">SAMN04488113_13313</name>
</gene>
<sequence>MFYLFLAILCSASIALIFKHTENNNTNRYVITSANYFIAFVTSFIMILYNRLFDGVVREMPFIDDVKLFIENDQHILSPYSSIIWGIIIGGIAGGFFFLSFTYYQKSVRDNGVGISGTVAKLGILIPMIFSILIWREFPTTIQWVGILLSLVSILVINLSKKSIKNFDFKPTVLLLFIFGGMAEFSNKIYQKYALNEYKDIFLFMIFFVAFLISVTYTLKRKGKATIKDILTGFAVGVPNLFSSYFLILSLGTLKTSVAFPIYSAGSIVLINIGGLLIYREKIAPKNQLAIAMTIIALVLINV</sequence>
<accession>A0A1H6UVN1</accession>
<feature type="transmembrane region" description="Helical" evidence="3">
    <location>
        <begin position="201"/>
        <end position="219"/>
    </location>
</feature>
<dbReference type="GO" id="GO:0016020">
    <property type="term" value="C:membrane"/>
    <property type="evidence" value="ECO:0007669"/>
    <property type="project" value="InterPro"/>
</dbReference>
<dbReference type="EMBL" id="FNYW01000033">
    <property type="protein sequence ID" value="SEI92125.1"/>
    <property type="molecule type" value="Genomic_DNA"/>
</dbReference>
<keyword evidence="3" id="KW-0472">Membrane</keyword>
<keyword evidence="6" id="KW-1185">Reference proteome</keyword>
<evidence type="ECO:0000256" key="2">
    <source>
        <dbReference type="ARBA" id="ARBA00007362"/>
    </source>
</evidence>
<proteinExistence type="inferred from homology"/>
<comment type="subcellular location">
    <subcellularLocation>
        <location evidence="1">Endomembrane system</location>
        <topology evidence="1">Multi-pass membrane protein</topology>
    </subcellularLocation>
</comment>
<dbReference type="RefSeq" id="WP_091635802.1">
    <property type="nucleotide sequence ID" value="NZ_FNYW01000033.1"/>
</dbReference>
<feature type="transmembrane region" description="Helical" evidence="3">
    <location>
        <begin position="231"/>
        <end position="252"/>
    </location>
</feature>
<dbReference type="InterPro" id="IPR000620">
    <property type="entry name" value="EamA_dom"/>
</dbReference>
<evidence type="ECO:0000259" key="4">
    <source>
        <dbReference type="Pfam" id="PF00892"/>
    </source>
</evidence>
<dbReference type="SUPFAM" id="SSF103481">
    <property type="entry name" value="Multidrug resistance efflux transporter EmrE"/>
    <property type="match status" value="2"/>
</dbReference>
<evidence type="ECO:0000256" key="1">
    <source>
        <dbReference type="ARBA" id="ARBA00004127"/>
    </source>
</evidence>